<organism evidence="1 2">
    <name type="scientific">Gossypium stocksii</name>
    <dbReference type="NCBI Taxonomy" id="47602"/>
    <lineage>
        <taxon>Eukaryota</taxon>
        <taxon>Viridiplantae</taxon>
        <taxon>Streptophyta</taxon>
        <taxon>Embryophyta</taxon>
        <taxon>Tracheophyta</taxon>
        <taxon>Spermatophyta</taxon>
        <taxon>Magnoliopsida</taxon>
        <taxon>eudicotyledons</taxon>
        <taxon>Gunneridae</taxon>
        <taxon>Pentapetalae</taxon>
        <taxon>rosids</taxon>
        <taxon>malvids</taxon>
        <taxon>Malvales</taxon>
        <taxon>Malvaceae</taxon>
        <taxon>Malvoideae</taxon>
        <taxon>Gossypium</taxon>
    </lineage>
</organism>
<dbReference type="GO" id="GO:0000725">
    <property type="term" value="P:recombinational repair"/>
    <property type="evidence" value="ECO:0007669"/>
    <property type="project" value="TreeGrafter"/>
</dbReference>
<comment type="caution">
    <text evidence="1">The sequence shown here is derived from an EMBL/GenBank/DDBJ whole genome shotgun (WGS) entry which is preliminary data.</text>
</comment>
<dbReference type="Proteomes" id="UP000828251">
    <property type="component" value="Unassembled WGS sequence"/>
</dbReference>
<dbReference type="PANTHER" id="PTHR32472:SF10">
    <property type="entry name" value="DNA REPAIR PROTEIN RADA-LIKE PROTEIN"/>
    <property type="match status" value="1"/>
</dbReference>
<keyword evidence="2" id="KW-1185">Reference proteome</keyword>
<evidence type="ECO:0000313" key="1">
    <source>
        <dbReference type="EMBL" id="KAH1066432.1"/>
    </source>
</evidence>
<dbReference type="OrthoDB" id="41505at2759"/>
<dbReference type="AlphaFoldDB" id="A0A9D3V2K2"/>
<accession>A0A9D3V2K2</accession>
<dbReference type="EMBL" id="JAIQCV010000009">
    <property type="protein sequence ID" value="KAH1066432.1"/>
    <property type="molecule type" value="Genomic_DNA"/>
</dbReference>
<dbReference type="PANTHER" id="PTHR32472">
    <property type="entry name" value="DNA REPAIR PROTEIN RADA"/>
    <property type="match status" value="1"/>
</dbReference>
<evidence type="ECO:0000313" key="2">
    <source>
        <dbReference type="Proteomes" id="UP000828251"/>
    </source>
</evidence>
<protein>
    <submittedName>
        <fullName evidence="1">Uncharacterized protein</fullName>
    </submittedName>
</protein>
<name>A0A9D3V2K2_9ROSI</name>
<reference evidence="1 2" key="1">
    <citation type="journal article" date="2021" name="Plant Biotechnol. J.">
        <title>Multi-omics assisted identification of the key and species-specific regulatory components of drought-tolerant mechanisms in Gossypium stocksii.</title>
        <authorList>
            <person name="Yu D."/>
            <person name="Ke L."/>
            <person name="Zhang D."/>
            <person name="Wu Y."/>
            <person name="Sun Y."/>
            <person name="Mei J."/>
            <person name="Sun J."/>
            <person name="Sun Y."/>
        </authorList>
    </citation>
    <scope>NUCLEOTIDE SEQUENCE [LARGE SCALE GENOMIC DNA]</scope>
    <source>
        <strain evidence="2">cv. E1</strain>
        <tissue evidence="1">Leaf</tissue>
    </source>
</reference>
<proteinExistence type="predicted"/>
<sequence>MGATSWPMSVERSWLPKDAGDVKPVGLIDVMSGIEKMNYRIPLLGPFETEVARVLGSVLVPGLLVLIGGDPGSERMAALIADRHDSDRPASVVCVSGEDVSFSDVSYWFWFIDAGFYLDANLNSKSSCMSISKFYSPTEVRRMDKRVSTAAKLGYKDCIVPMSAGQLLISGNW</sequence>
<gene>
    <name evidence="1" type="ORF">J1N35_031419</name>
</gene>